<keyword evidence="3" id="KW-1185">Reference proteome</keyword>
<dbReference type="EMBL" id="BNJQ01000017">
    <property type="protein sequence ID" value="GHP07627.1"/>
    <property type="molecule type" value="Genomic_DNA"/>
</dbReference>
<dbReference type="OrthoDB" id="412268at2759"/>
<keyword evidence="1" id="KW-0732">Signal</keyword>
<dbReference type="SUPFAM" id="SSF82895">
    <property type="entry name" value="TSP-1 type 1 repeat"/>
    <property type="match status" value="1"/>
</dbReference>
<name>A0A830HRP8_9CHLO</name>
<dbReference type="InterPro" id="IPR000884">
    <property type="entry name" value="TSP1_rpt"/>
</dbReference>
<organism evidence="2 3">
    <name type="scientific">Pycnococcus provasolii</name>
    <dbReference type="NCBI Taxonomy" id="41880"/>
    <lineage>
        <taxon>Eukaryota</taxon>
        <taxon>Viridiplantae</taxon>
        <taxon>Chlorophyta</taxon>
        <taxon>Pseudoscourfieldiophyceae</taxon>
        <taxon>Pseudoscourfieldiales</taxon>
        <taxon>Pycnococcaceae</taxon>
        <taxon>Pycnococcus</taxon>
    </lineage>
</organism>
<accession>A0A830HRP8</accession>
<dbReference type="InterPro" id="IPR036383">
    <property type="entry name" value="TSP1_rpt_sf"/>
</dbReference>
<feature type="chain" id="PRO_5032627279" evidence="1">
    <location>
        <begin position="23"/>
        <end position="234"/>
    </location>
</feature>
<reference evidence="2" key="1">
    <citation type="submission" date="2020-10" db="EMBL/GenBank/DDBJ databases">
        <title>Unveiling of a novel bifunctional photoreceptor, Dualchrome1, isolated from a cosmopolitan green alga.</title>
        <authorList>
            <person name="Suzuki S."/>
            <person name="Kawachi M."/>
        </authorList>
    </citation>
    <scope>NUCLEOTIDE SEQUENCE</scope>
    <source>
        <strain evidence="2">NIES 2893</strain>
    </source>
</reference>
<evidence type="ECO:0000256" key="1">
    <source>
        <dbReference type="SAM" id="SignalP"/>
    </source>
</evidence>
<evidence type="ECO:0000313" key="2">
    <source>
        <dbReference type="EMBL" id="GHP07627.1"/>
    </source>
</evidence>
<proteinExistence type="predicted"/>
<dbReference type="AlphaFoldDB" id="A0A830HRP8"/>
<dbReference type="PROSITE" id="PS50092">
    <property type="entry name" value="TSP1"/>
    <property type="match status" value="1"/>
</dbReference>
<dbReference type="Pfam" id="PF00090">
    <property type="entry name" value="TSP_1"/>
    <property type="match status" value="1"/>
</dbReference>
<dbReference type="Proteomes" id="UP000660262">
    <property type="component" value="Unassembled WGS sequence"/>
</dbReference>
<dbReference type="Gene3D" id="2.20.100.10">
    <property type="entry name" value="Thrombospondin type-1 (TSP1) repeat"/>
    <property type="match status" value="1"/>
</dbReference>
<sequence length="234" mass="24070">MAYASPSSGFFVLYGLVLSCLAAIALPSAHVVVGQFGDEASGALVDGELPEVVGVQPPMETTAEEDVALGDPVFIDTMTHMATMMAPEPASGDDDGEFELATARGRWGRRWGGRGWGYGGYGGVSSTTNIITMPAPPPPPPAPPAMIVSAAYQTAAAQQMQTLTAQQQGVAAASTAAAARNCEWGPWSAWGSCSGAPGQEGLRYRSRVKLVQESNGGTCDGTAEQAQRCISGTA</sequence>
<comment type="caution">
    <text evidence="2">The sequence shown here is derived from an EMBL/GenBank/DDBJ whole genome shotgun (WGS) entry which is preliminary data.</text>
</comment>
<protein>
    <submittedName>
        <fullName evidence="2">Uncharacterized protein</fullName>
    </submittedName>
</protein>
<gene>
    <name evidence="2" type="ORF">PPROV_000636900</name>
</gene>
<feature type="signal peptide" evidence="1">
    <location>
        <begin position="1"/>
        <end position="22"/>
    </location>
</feature>
<evidence type="ECO:0000313" key="3">
    <source>
        <dbReference type="Proteomes" id="UP000660262"/>
    </source>
</evidence>